<protein>
    <submittedName>
        <fullName evidence="1">Uncharacterized protein</fullName>
    </submittedName>
</protein>
<sequence length="486" mass="55350">MNKLHMRVLIEYVRFYVDTNYYTLIIGDGEEKYTLKSKRDLKHGQQPYSYIHKKLLDMQSAGLVITDYCDSLEPHDQKLYLQKHGWYDQPTGQHPRMIKVINGLPYIVNGTPNMAVVSEFKTKNGSLYGTYPTGLMCVRSDNFVINGDYSVVNGDLYRINDDFTTDCVTWNHGIEQVLEDLPEIQTKRFKYPDFNELEKTTDVECVATMFNLKKPITITVGVEDGQYVASEVEYANKSGYGSTVSDAVCDLIDTQIAAAVDGYLGYPENMLSTDGLAYKTKLGEAYAIDTSTPPHFSTITIDYVRRVNGYKYYTVIVGNELYTIKTKSKVKTGRQPYRVLHRLITSSLVPESIVITDYIKSENIGNDPILEDLTHGWYDGTVKNSPVIKMINGLPYIFNGTRNYITDKITTENGVLYDTYMDGILAADDCDFTIGDDYYIKSGRLYIIDDSCNASRVYTSSRDELFEIEGVKIEKFTYPFTIWSKQ</sequence>
<name>A0A7J9NW05_METMI</name>
<comment type="caution">
    <text evidence="1">The sequence shown here is derived from an EMBL/GenBank/DDBJ whole genome shotgun (WGS) entry which is preliminary data.</text>
</comment>
<reference evidence="1 2" key="1">
    <citation type="submission" date="2020-07" db="EMBL/GenBank/DDBJ databases">
        <title>Genomic Encyclopedia of Type Strains, Phase IV (KMG-V): Genome sequencing to study the core and pangenomes of soil and plant-associated prokaryotes.</title>
        <authorList>
            <person name="Whitman W."/>
        </authorList>
    </citation>
    <scope>NUCLEOTIDE SEQUENCE [LARGE SCALE GENOMIC DNA]</scope>
    <source>
        <strain evidence="1 2">A1</strain>
    </source>
</reference>
<evidence type="ECO:0000313" key="1">
    <source>
        <dbReference type="EMBL" id="MBA2851870.1"/>
    </source>
</evidence>
<proteinExistence type="predicted"/>
<evidence type="ECO:0000313" key="2">
    <source>
        <dbReference type="Proteomes" id="UP000564425"/>
    </source>
</evidence>
<dbReference type="RefSeq" id="WP_181501689.1">
    <property type="nucleotide sequence ID" value="NZ_JACDUH010000003.1"/>
</dbReference>
<dbReference type="AlphaFoldDB" id="A0A7J9NW05"/>
<dbReference type="Proteomes" id="UP000564425">
    <property type="component" value="Unassembled WGS sequence"/>
</dbReference>
<organism evidence="1 2">
    <name type="scientific">Methanococcus maripaludis</name>
    <name type="common">Methanococcus deltae</name>
    <dbReference type="NCBI Taxonomy" id="39152"/>
    <lineage>
        <taxon>Archaea</taxon>
        <taxon>Methanobacteriati</taxon>
        <taxon>Methanobacteriota</taxon>
        <taxon>Methanomada group</taxon>
        <taxon>Methanococci</taxon>
        <taxon>Methanococcales</taxon>
        <taxon>Methanococcaceae</taxon>
        <taxon>Methanococcus</taxon>
    </lineage>
</organism>
<dbReference type="EMBL" id="JACDUH010000003">
    <property type="protein sequence ID" value="MBA2851870.1"/>
    <property type="molecule type" value="Genomic_DNA"/>
</dbReference>
<gene>
    <name evidence="1" type="ORF">HNP86_002029</name>
</gene>
<accession>A0A7J9NW05</accession>